<comment type="function">
    <text evidence="6">Involved in transcription antitermination. Required for transcription of ribosomal RNA (rRNA) genes. Binds specifically to the boxA antiterminator sequence of the ribosomal RNA (rrn) operons.</text>
</comment>
<reference evidence="8 9" key="1">
    <citation type="submission" date="2021-10" db="EMBL/GenBank/DDBJ databases">
        <title>Anaerobic single-cell dispensing facilitates the cultivation of human gut bacteria.</title>
        <authorList>
            <person name="Afrizal A."/>
        </authorList>
    </citation>
    <scope>NUCLEOTIDE SEQUENCE [LARGE SCALE GENOMIC DNA]</scope>
    <source>
        <strain evidence="8 9">CLA-AA-H270</strain>
    </source>
</reference>
<dbReference type="GO" id="GO:0003723">
    <property type="term" value="F:RNA binding"/>
    <property type="evidence" value="ECO:0007669"/>
    <property type="project" value="UniProtKB-UniRule"/>
</dbReference>
<proteinExistence type="inferred from homology"/>
<keyword evidence="5 6" id="KW-0804">Transcription</keyword>
<dbReference type="AlphaFoldDB" id="A0AAW4VXK7"/>
<comment type="caution">
    <text evidence="8">The sequence shown here is derived from an EMBL/GenBank/DDBJ whole genome shotgun (WGS) entry which is preliminary data.</text>
</comment>
<dbReference type="HAMAP" id="MF_00073">
    <property type="entry name" value="NusB"/>
    <property type="match status" value="1"/>
</dbReference>
<dbReference type="PANTHER" id="PTHR11078">
    <property type="entry name" value="N UTILIZATION SUBSTANCE PROTEIN B-RELATED"/>
    <property type="match status" value="1"/>
</dbReference>
<evidence type="ECO:0000256" key="1">
    <source>
        <dbReference type="ARBA" id="ARBA00005952"/>
    </source>
</evidence>
<dbReference type="Gene3D" id="1.10.940.10">
    <property type="entry name" value="NusB-like"/>
    <property type="match status" value="1"/>
</dbReference>
<evidence type="ECO:0000313" key="9">
    <source>
        <dbReference type="Proteomes" id="UP001298753"/>
    </source>
</evidence>
<evidence type="ECO:0000313" key="8">
    <source>
        <dbReference type="EMBL" id="MCC2175578.1"/>
    </source>
</evidence>
<evidence type="ECO:0000259" key="7">
    <source>
        <dbReference type="Pfam" id="PF01029"/>
    </source>
</evidence>
<organism evidence="8 9">
    <name type="scientific">Agathobaculum butyriciproducens</name>
    <dbReference type="NCBI Taxonomy" id="1628085"/>
    <lineage>
        <taxon>Bacteria</taxon>
        <taxon>Bacillati</taxon>
        <taxon>Bacillota</taxon>
        <taxon>Clostridia</taxon>
        <taxon>Eubacteriales</taxon>
        <taxon>Butyricicoccaceae</taxon>
        <taxon>Agathobaculum</taxon>
    </lineage>
</organism>
<keyword evidence="2 6" id="KW-0889">Transcription antitermination</keyword>
<evidence type="ECO:0000256" key="6">
    <source>
        <dbReference type="HAMAP-Rule" id="MF_00073"/>
    </source>
</evidence>
<dbReference type="InterPro" id="IPR011605">
    <property type="entry name" value="NusB_fam"/>
</dbReference>
<name>A0AAW4VXK7_9FIRM</name>
<dbReference type="Proteomes" id="UP001298753">
    <property type="component" value="Unassembled WGS sequence"/>
</dbReference>
<dbReference type="GO" id="GO:0005829">
    <property type="term" value="C:cytosol"/>
    <property type="evidence" value="ECO:0007669"/>
    <property type="project" value="TreeGrafter"/>
</dbReference>
<comment type="similarity">
    <text evidence="1 6">Belongs to the NusB family.</text>
</comment>
<dbReference type="InterPro" id="IPR006027">
    <property type="entry name" value="NusB_RsmB_TIM44"/>
</dbReference>
<feature type="domain" description="NusB/RsmB/TIM44" evidence="7">
    <location>
        <begin position="8"/>
        <end position="146"/>
    </location>
</feature>
<protein>
    <recommendedName>
        <fullName evidence="6">Transcription antitermination protein NusB</fullName>
    </recommendedName>
    <alternativeName>
        <fullName evidence="6">Antitermination factor NusB</fullName>
    </alternativeName>
</protein>
<dbReference type="RefSeq" id="WP_195386887.1">
    <property type="nucleotide sequence ID" value="NZ_JAJCKJ010000002.1"/>
</dbReference>
<keyword evidence="3 6" id="KW-0694">RNA-binding</keyword>
<dbReference type="SUPFAM" id="SSF48013">
    <property type="entry name" value="NusB-like"/>
    <property type="match status" value="1"/>
</dbReference>
<dbReference type="GeneID" id="98661035"/>
<sequence>MSVMSRTKAREIALHLIFEMGFQQFEEENLNERLDEEIMKSISGDIALYAGKLSEEQTAYIRAVVKGVANDLPVLDTIIEANSKGWSLNRLSHMTIAVLRLALFEMRDVDDVPVGVAINEAVELAKKYDTEDAASFINGVLGSAARAEFPQEKQESTNA</sequence>
<dbReference type="PANTHER" id="PTHR11078:SF3">
    <property type="entry name" value="ANTITERMINATION NUSB DOMAIN-CONTAINING PROTEIN"/>
    <property type="match status" value="1"/>
</dbReference>
<dbReference type="GO" id="GO:0031564">
    <property type="term" value="P:transcription antitermination"/>
    <property type="evidence" value="ECO:0007669"/>
    <property type="project" value="UniProtKB-KW"/>
</dbReference>
<dbReference type="NCBIfam" id="TIGR01951">
    <property type="entry name" value="nusB"/>
    <property type="match status" value="1"/>
</dbReference>
<keyword evidence="4 6" id="KW-0805">Transcription regulation</keyword>
<keyword evidence="9" id="KW-1185">Reference proteome</keyword>
<accession>A0AAW4VXK7</accession>
<evidence type="ECO:0000256" key="4">
    <source>
        <dbReference type="ARBA" id="ARBA00023015"/>
    </source>
</evidence>
<dbReference type="GO" id="GO:0006353">
    <property type="term" value="P:DNA-templated transcription termination"/>
    <property type="evidence" value="ECO:0007669"/>
    <property type="project" value="UniProtKB-UniRule"/>
</dbReference>
<evidence type="ECO:0000256" key="3">
    <source>
        <dbReference type="ARBA" id="ARBA00022884"/>
    </source>
</evidence>
<evidence type="ECO:0000256" key="2">
    <source>
        <dbReference type="ARBA" id="ARBA00022814"/>
    </source>
</evidence>
<dbReference type="Pfam" id="PF01029">
    <property type="entry name" value="NusB"/>
    <property type="match status" value="1"/>
</dbReference>
<gene>
    <name evidence="6 8" type="primary">nusB</name>
    <name evidence="8" type="ORF">LKD22_00280</name>
</gene>
<evidence type="ECO:0000256" key="5">
    <source>
        <dbReference type="ARBA" id="ARBA00023163"/>
    </source>
</evidence>
<dbReference type="EMBL" id="JAJEPX010000001">
    <property type="protein sequence ID" value="MCC2175578.1"/>
    <property type="molecule type" value="Genomic_DNA"/>
</dbReference>
<dbReference type="InterPro" id="IPR035926">
    <property type="entry name" value="NusB-like_sf"/>
</dbReference>